<name>A0A146KAQ4_9EUKA</name>
<sequence>NDENLHLYKLELDSEEEDSKQQDMHKLNEMFKQEKTGSSSLISQPGAKIGSDEHEKQEQNFSQPKQSLTNESQNSSSIAFVDCQLIKHDLFSATNTDNRISDSQPQNKASNESEAKLNNYQMQLDSHLQPSSSDIFNPQSKNLTNVDQHVDSDDQEQPKSKMERQKKKQIVLQQKQKEIAEFEEWKLQQKREIEFERQTAKNEILMNQKKQQDSWEQELKQKRLDFEQQLKDSDLQQQKKYKDLERKLKSQCYAKDEKETLKLLEKNRPPMDTHFTQTDDDSIKSAIQPSEALHSLQNKYSNLLQQYNMQQDELKNEKKTSQQYLAKLTQMEVSCQQKAAKDDLMRSKFDVELLQLKQIIGKVQNDKMQLMVDLKQKDVLIQNEKDFQLKLKHQFENQLSEVAFQLSEKEKTKEHEKAELYNKFASLERSFIDRIEKQKGEIQRFYDEKCALADKVRLLEVSLALADQNVTNVQNNQKNKLLSNQQEIVVLQKQILDLQAQIQKLASEKEQMRKQMDNSQMFMEKDELIEQIDTLKQQIVKKDETADLLIKQRNQQENENQTLKNQIDLLNNLKDINQNNMLQKQIKDLNAIIDLKQKDLKYFKDQISVLKAEKLQLQLKINEKDEKAAKTEQEHAQKLLLQKKEVEKLQKMQNLTEQEQLINEIEHLEKLNAMKTQLKSLKKELVSQEYEMATVRTVAIKNEARKRLAYSVMEMRK</sequence>
<feature type="compositionally biased region" description="Basic and acidic residues" evidence="2">
    <location>
        <begin position="148"/>
        <end position="163"/>
    </location>
</feature>
<proteinExistence type="predicted"/>
<dbReference type="AlphaFoldDB" id="A0A146KAQ4"/>
<evidence type="ECO:0000256" key="2">
    <source>
        <dbReference type="SAM" id="MobiDB-lite"/>
    </source>
</evidence>
<feature type="compositionally biased region" description="Basic and acidic residues" evidence="2">
    <location>
        <begin position="1"/>
        <end position="12"/>
    </location>
</feature>
<feature type="compositionally biased region" description="Basic and acidic residues" evidence="2">
    <location>
        <begin position="19"/>
        <end position="35"/>
    </location>
</feature>
<evidence type="ECO:0000313" key="3">
    <source>
        <dbReference type="EMBL" id="JAP93348.1"/>
    </source>
</evidence>
<feature type="region of interest" description="Disordered" evidence="2">
    <location>
        <begin position="127"/>
        <end position="167"/>
    </location>
</feature>
<gene>
    <name evidence="3" type="ORF">TPC1_14409</name>
</gene>
<feature type="coiled-coil region" evidence="1">
    <location>
        <begin position="488"/>
        <end position="634"/>
    </location>
</feature>
<feature type="non-terminal residue" evidence="3">
    <location>
        <position position="1"/>
    </location>
</feature>
<feature type="compositionally biased region" description="Polar residues" evidence="2">
    <location>
        <begin position="127"/>
        <end position="147"/>
    </location>
</feature>
<feature type="region of interest" description="Disordered" evidence="2">
    <location>
        <begin position="1"/>
        <end position="74"/>
    </location>
</feature>
<accession>A0A146KAQ4</accession>
<reference evidence="3" key="1">
    <citation type="submission" date="2015-07" db="EMBL/GenBank/DDBJ databases">
        <title>Adaptation to a free-living lifestyle via gene acquisitions in the diplomonad Trepomonas sp. PC1.</title>
        <authorList>
            <person name="Xu F."/>
            <person name="Jerlstrom-Hultqvist J."/>
            <person name="Kolisko M."/>
            <person name="Simpson A.G.B."/>
            <person name="Roger A.J."/>
            <person name="Svard S.G."/>
            <person name="Andersson J.O."/>
        </authorList>
    </citation>
    <scope>NUCLEOTIDE SEQUENCE</scope>
    <source>
        <strain evidence="3">PC1</strain>
    </source>
</reference>
<feature type="compositionally biased region" description="Polar residues" evidence="2">
    <location>
        <begin position="59"/>
        <end position="74"/>
    </location>
</feature>
<evidence type="ECO:0000256" key="1">
    <source>
        <dbReference type="SAM" id="Coils"/>
    </source>
</evidence>
<dbReference type="EMBL" id="GDID01003258">
    <property type="protein sequence ID" value="JAP93348.1"/>
    <property type="molecule type" value="Transcribed_RNA"/>
</dbReference>
<organism evidence="3">
    <name type="scientific">Trepomonas sp. PC1</name>
    <dbReference type="NCBI Taxonomy" id="1076344"/>
    <lineage>
        <taxon>Eukaryota</taxon>
        <taxon>Metamonada</taxon>
        <taxon>Diplomonadida</taxon>
        <taxon>Hexamitidae</taxon>
        <taxon>Hexamitinae</taxon>
        <taxon>Trepomonas</taxon>
    </lineage>
</organism>
<keyword evidence="1" id="KW-0175">Coiled coil</keyword>
<feature type="coiled-coil region" evidence="1">
    <location>
        <begin position="293"/>
        <end position="324"/>
    </location>
</feature>
<feature type="coiled-coil region" evidence="1">
    <location>
        <begin position="664"/>
        <end position="691"/>
    </location>
</feature>
<protein>
    <submittedName>
        <fullName evidence="3">Uncharacterized protein</fullName>
    </submittedName>
</protein>